<evidence type="ECO:0000256" key="1">
    <source>
        <dbReference type="ARBA" id="ARBA00004370"/>
    </source>
</evidence>
<evidence type="ECO:0008006" key="10">
    <source>
        <dbReference type="Google" id="ProtNLM"/>
    </source>
</evidence>
<keyword evidence="4" id="KW-0677">Repeat</keyword>
<dbReference type="InterPro" id="IPR051809">
    <property type="entry name" value="Plant_receptor-like_S/T_kinase"/>
</dbReference>
<dbReference type="SUPFAM" id="SSF56112">
    <property type="entry name" value="Protein kinase-like (PK-like)"/>
    <property type="match status" value="1"/>
</dbReference>
<evidence type="ECO:0000313" key="9">
    <source>
        <dbReference type="Proteomes" id="UP000236630"/>
    </source>
</evidence>
<proteinExistence type="predicted"/>
<sequence length="183" mass="20598">MGNEKLCGLPSLQVQQCKYRTHRKSRKKMLFLVIVLPLSITLIIVVPPALKYKLIKGGKSSTGLSNDGILSSQATLRRFSYQDLFRATNKFSTDKLISVGRKLHDGFEVVIKVFHQNCSMAMKSFNAECEVMTKYSCSNKDFKAFGLEYMPNGSLEDCLHSTNSSLNIFDKLNIMIDVVSDLE</sequence>
<evidence type="ECO:0000256" key="2">
    <source>
        <dbReference type="ARBA" id="ARBA00022614"/>
    </source>
</evidence>
<keyword evidence="6 7" id="KW-0472">Membrane</keyword>
<keyword evidence="9" id="KW-1185">Reference proteome</keyword>
<protein>
    <recommendedName>
        <fullName evidence="10">Serine-threonine/tyrosine-protein kinase catalytic domain-containing protein</fullName>
    </recommendedName>
</protein>
<dbReference type="STRING" id="55188.A0A2H5QJK2"/>
<dbReference type="GO" id="GO:0016020">
    <property type="term" value="C:membrane"/>
    <property type="evidence" value="ECO:0007669"/>
    <property type="project" value="UniProtKB-SubCell"/>
</dbReference>
<evidence type="ECO:0000256" key="4">
    <source>
        <dbReference type="ARBA" id="ARBA00022737"/>
    </source>
</evidence>
<accession>A0A2H5QJK2</accession>
<dbReference type="Gene3D" id="1.10.510.10">
    <property type="entry name" value="Transferase(Phosphotransferase) domain 1"/>
    <property type="match status" value="1"/>
</dbReference>
<keyword evidence="5 7" id="KW-1133">Transmembrane helix</keyword>
<dbReference type="PANTHER" id="PTHR27008:SF398">
    <property type="entry name" value="PROTEIN KINASE DOMAIN-CONTAINING PROTEIN"/>
    <property type="match status" value="1"/>
</dbReference>
<feature type="transmembrane region" description="Helical" evidence="7">
    <location>
        <begin position="29"/>
        <end position="50"/>
    </location>
</feature>
<keyword evidence="3 7" id="KW-0812">Transmembrane</keyword>
<dbReference type="EMBL" id="BDQV01000430">
    <property type="protein sequence ID" value="GAY64809.1"/>
    <property type="molecule type" value="Genomic_DNA"/>
</dbReference>
<comment type="caution">
    <text evidence="8">The sequence shown here is derived from an EMBL/GenBank/DDBJ whole genome shotgun (WGS) entry which is preliminary data.</text>
</comment>
<gene>
    <name evidence="8" type="ORF">CUMW_236370</name>
</gene>
<dbReference type="InterPro" id="IPR011009">
    <property type="entry name" value="Kinase-like_dom_sf"/>
</dbReference>
<dbReference type="AlphaFoldDB" id="A0A2H5QJK2"/>
<reference evidence="8 9" key="1">
    <citation type="journal article" date="2017" name="Front. Genet.">
        <title>Draft sequencing of the heterozygous diploid genome of Satsuma (Citrus unshiu Marc.) using a hybrid assembly approach.</title>
        <authorList>
            <person name="Shimizu T."/>
            <person name="Tanizawa Y."/>
            <person name="Mochizuki T."/>
            <person name="Nagasaki H."/>
            <person name="Yoshioka T."/>
            <person name="Toyoda A."/>
            <person name="Fujiyama A."/>
            <person name="Kaminuma E."/>
            <person name="Nakamura Y."/>
        </authorList>
    </citation>
    <scope>NUCLEOTIDE SEQUENCE [LARGE SCALE GENOMIC DNA]</scope>
    <source>
        <strain evidence="9">cv. Miyagawa wase</strain>
    </source>
</reference>
<name>A0A2H5QJK2_CITUN</name>
<keyword evidence="2" id="KW-0433">Leucine-rich repeat</keyword>
<evidence type="ECO:0000256" key="3">
    <source>
        <dbReference type="ARBA" id="ARBA00022692"/>
    </source>
</evidence>
<evidence type="ECO:0000256" key="6">
    <source>
        <dbReference type="ARBA" id="ARBA00023136"/>
    </source>
</evidence>
<evidence type="ECO:0000256" key="7">
    <source>
        <dbReference type="SAM" id="Phobius"/>
    </source>
</evidence>
<evidence type="ECO:0000313" key="8">
    <source>
        <dbReference type="EMBL" id="GAY64809.1"/>
    </source>
</evidence>
<evidence type="ECO:0000256" key="5">
    <source>
        <dbReference type="ARBA" id="ARBA00022989"/>
    </source>
</evidence>
<organism evidence="8 9">
    <name type="scientific">Citrus unshiu</name>
    <name type="common">Satsuma mandarin</name>
    <name type="synonym">Citrus nobilis var. unshiu</name>
    <dbReference type="NCBI Taxonomy" id="55188"/>
    <lineage>
        <taxon>Eukaryota</taxon>
        <taxon>Viridiplantae</taxon>
        <taxon>Streptophyta</taxon>
        <taxon>Embryophyta</taxon>
        <taxon>Tracheophyta</taxon>
        <taxon>Spermatophyta</taxon>
        <taxon>Magnoliopsida</taxon>
        <taxon>eudicotyledons</taxon>
        <taxon>Gunneridae</taxon>
        <taxon>Pentapetalae</taxon>
        <taxon>rosids</taxon>
        <taxon>malvids</taxon>
        <taxon>Sapindales</taxon>
        <taxon>Rutaceae</taxon>
        <taxon>Aurantioideae</taxon>
        <taxon>Citrus</taxon>
    </lineage>
</organism>
<dbReference type="Proteomes" id="UP000236630">
    <property type="component" value="Unassembled WGS sequence"/>
</dbReference>
<dbReference type="PANTHER" id="PTHR27008">
    <property type="entry name" value="OS04G0122200 PROTEIN"/>
    <property type="match status" value="1"/>
</dbReference>
<comment type="subcellular location">
    <subcellularLocation>
        <location evidence="1">Membrane</location>
    </subcellularLocation>
</comment>